<gene>
    <name evidence="1" type="ORF">K9B37_22010</name>
</gene>
<proteinExistence type="predicted"/>
<dbReference type="Gene3D" id="3.40.30.10">
    <property type="entry name" value="Glutaredoxin"/>
    <property type="match status" value="1"/>
</dbReference>
<protein>
    <recommendedName>
        <fullName evidence="3">Thioredoxin-like fold domain-containing protein</fullName>
    </recommendedName>
</protein>
<dbReference type="InterPro" id="IPR036249">
    <property type="entry name" value="Thioredoxin-like_sf"/>
</dbReference>
<dbReference type="InterPro" id="IPR011767">
    <property type="entry name" value="GLR_AS"/>
</dbReference>
<keyword evidence="2" id="KW-1185">Reference proteome</keyword>
<dbReference type="PROSITE" id="PS00195">
    <property type="entry name" value="GLUTAREDOXIN_1"/>
    <property type="match status" value="1"/>
</dbReference>
<name>A0ABS7VVD7_9HYPH</name>
<dbReference type="EMBL" id="JAIRBM010000024">
    <property type="protein sequence ID" value="MBZ6078937.1"/>
    <property type="molecule type" value="Genomic_DNA"/>
</dbReference>
<dbReference type="Proteomes" id="UP000704176">
    <property type="component" value="Unassembled WGS sequence"/>
</dbReference>
<dbReference type="RefSeq" id="WP_224315689.1">
    <property type="nucleotide sequence ID" value="NZ_JAIRBM010000024.1"/>
</dbReference>
<evidence type="ECO:0000313" key="2">
    <source>
        <dbReference type="Proteomes" id="UP000704176"/>
    </source>
</evidence>
<reference evidence="1 2" key="1">
    <citation type="submission" date="2021-09" db="EMBL/GenBank/DDBJ databases">
        <title>The complete genome sequence of a new microorganism.</title>
        <authorList>
            <person name="Zi Z."/>
        </authorList>
    </citation>
    <scope>NUCLEOTIDE SEQUENCE [LARGE SCALE GENOMIC DNA]</scope>
    <source>
        <strain evidence="1 2">WGZ8</strain>
    </source>
</reference>
<organism evidence="1 2">
    <name type="scientific">Microvirga puerhi</name>
    <dbReference type="NCBI Taxonomy" id="2876078"/>
    <lineage>
        <taxon>Bacteria</taxon>
        <taxon>Pseudomonadati</taxon>
        <taxon>Pseudomonadota</taxon>
        <taxon>Alphaproteobacteria</taxon>
        <taxon>Hyphomicrobiales</taxon>
        <taxon>Methylobacteriaceae</taxon>
        <taxon>Microvirga</taxon>
    </lineage>
</organism>
<evidence type="ECO:0008006" key="3">
    <source>
        <dbReference type="Google" id="ProtNLM"/>
    </source>
</evidence>
<accession>A0ABS7VVD7</accession>
<sequence length="163" mass="17986">MQNPATAKQVLDLFERLSWVPGSRAQGAARTAYIFFDPRCPYCHQAFDELDQQIPIKWLPMAVLEPAAGGERIVAELLKDENSGPRLPEAFAGRLPGITPSPEIRAKLLETISAFKTMYETLGLQAGVPLMFVPRPDGTIYFQSGIERGDGPKIIATFREGKP</sequence>
<dbReference type="SUPFAM" id="SSF52833">
    <property type="entry name" value="Thioredoxin-like"/>
    <property type="match status" value="1"/>
</dbReference>
<comment type="caution">
    <text evidence="1">The sequence shown here is derived from an EMBL/GenBank/DDBJ whole genome shotgun (WGS) entry which is preliminary data.</text>
</comment>
<evidence type="ECO:0000313" key="1">
    <source>
        <dbReference type="EMBL" id="MBZ6078937.1"/>
    </source>
</evidence>